<keyword evidence="6 10" id="KW-0812">Transmembrane</keyword>
<dbReference type="GO" id="GO:0005886">
    <property type="term" value="C:plasma membrane"/>
    <property type="evidence" value="ECO:0007669"/>
    <property type="project" value="UniProtKB-SubCell"/>
</dbReference>
<dbReference type="Gene3D" id="1.10.3720.10">
    <property type="entry name" value="MetI-like"/>
    <property type="match status" value="1"/>
</dbReference>
<feature type="transmembrane region" description="Helical" evidence="10">
    <location>
        <begin position="92"/>
        <end position="113"/>
    </location>
</feature>
<keyword evidence="5" id="KW-0997">Cell inner membrane</keyword>
<evidence type="ECO:0000313" key="13">
    <source>
        <dbReference type="Proteomes" id="UP000002043"/>
    </source>
</evidence>
<dbReference type="eggNOG" id="COG0600">
    <property type="taxonomic scope" value="Bacteria"/>
</dbReference>
<feature type="transmembrane region" description="Helical" evidence="10">
    <location>
        <begin position="247"/>
        <end position="265"/>
    </location>
</feature>
<gene>
    <name evidence="12" type="ordered locus">Thal_1320</name>
</gene>
<dbReference type="PANTHER" id="PTHR30151">
    <property type="entry name" value="ALKANE SULFONATE ABC TRANSPORTER-RELATED, MEMBRANE SUBUNIT"/>
    <property type="match status" value="1"/>
</dbReference>
<dbReference type="GO" id="GO:0015112">
    <property type="term" value="F:nitrate transmembrane transporter activity"/>
    <property type="evidence" value="ECO:0007669"/>
    <property type="project" value="InterPro"/>
</dbReference>
<feature type="transmembrane region" description="Helical" evidence="10">
    <location>
        <begin position="215"/>
        <end position="235"/>
    </location>
</feature>
<keyword evidence="7 10" id="KW-1133">Transmembrane helix</keyword>
<dbReference type="CDD" id="cd06261">
    <property type="entry name" value="TM_PBP2"/>
    <property type="match status" value="1"/>
</dbReference>
<comment type="similarity">
    <text evidence="10">Belongs to the binding-protein-dependent transport system permease family.</text>
</comment>
<keyword evidence="9 10" id="KW-0472">Membrane</keyword>
<dbReference type="RefSeq" id="WP_012992357.1">
    <property type="nucleotide sequence ID" value="NC_013894.1"/>
</dbReference>
<accession>D3SMH1</accession>
<feature type="domain" description="ABC transmembrane type-1" evidence="11">
    <location>
        <begin position="85"/>
        <end position="265"/>
    </location>
</feature>
<dbReference type="PANTHER" id="PTHR30151:SF7">
    <property type="entry name" value="NITRATE IMPORT PERMEASE PROTEIN NRTB"/>
    <property type="match status" value="1"/>
</dbReference>
<evidence type="ECO:0000256" key="7">
    <source>
        <dbReference type="ARBA" id="ARBA00022989"/>
    </source>
</evidence>
<evidence type="ECO:0000256" key="6">
    <source>
        <dbReference type="ARBA" id="ARBA00022692"/>
    </source>
</evidence>
<dbReference type="PROSITE" id="PS50928">
    <property type="entry name" value="ABC_TM1"/>
    <property type="match status" value="1"/>
</dbReference>
<dbReference type="AlphaFoldDB" id="D3SMH1"/>
<feature type="transmembrane region" description="Helical" evidence="10">
    <location>
        <begin position="191"/>
        <end position="208"/>
    </location>
</feature>
<evidence type="ECO:0000313" key="12">
    <source>
        <dbReference type="EMBL" id="ADC89951.1"/>
    </source>
</evidence>
<evidence type="ECO:0000256" key="1">
    <source>
        <dbReference type="ARBA" id="ARBA00004533"/>
    </source>
</evidence>
<proteinExistence type="inferred from homology"/>
<dbReference type="EMBL" id="CP001931">
    <property type="protein sequence ID" value="ADC89951.1"/>
    <property type="molecule type" value="Genomic_DNA"/>
</dbReference>
<evidence type="ECO:0000256" key="5">
    <source>
        <dbReference type="ARBA" id="ARBA00022519"/>
    </source>
</evidence>
<dbReference type="GO" id="GO:0006811">
    <property type="term" value="P:monoatomic ion transport"/>
    <property type="evidence" value="ECO:0007669"/>
    <property type="project" value="UniProtKB-KW"/>
</dbReference>
<dbReference type="KEGG" id="tal:Thal_1320"/>
<dbReference type="SUPFAM" id="SSF161098">
    <property type="entry name" value="MetI-like"/>
    <property type="match status" value="1"/>
</dbReference>
<name>D3SMH1_THEAH</name>
<evidence type="ECO:0000256" key="4">
    <source>
        <dbReference type="ARBA" id="ARBA00022475"/>
    </source>
</evidence>
<keyword evidence="13" id="KW-1185">Reference proteome</keyword>
<evidence type="ECO:0000256" key="8">
    <source>
        <dbReference type="ARBA" id="ARBA00023065"/>
    </source>
</evidence>
<feature type="transmembrane region" description="Helical" evidence="10">
    <location>
        <begin position="133"/>
        <end position="156"/>
    </location>
</feature>
<evidence type="ECO:0000256" key="10">
    <source>
        <dbReference type="RuleBase" id="RU363032"/>
    </source>
</evidence>
<dbReference type="NCBIfam" id="TIGR01183">
    <property type="entry name" value="ntrB"/>
    <property type="match status" value="1"/>
</dbReference>
<dbReference type="STRING" id="638303.Thal_1320"/>
<keyword evidence="8" id="KW-0406">Ion transport</keyword>
<evidence type="ECO:0000259" key="11">
    <source>
        <dbReference type="PROSITE" id="PS50928"/>
    </source>
</evidence>
<evidence type="ECO:0000256" key="9">
    <source>
        <dbReference type="ARBA" id="ARBA00023136"/>
    </source>
</evidence>
<evidence type="ECO:0000256" key="3">
    <source>
        <dbReference type="ARBA" id="ARBA00022448"/>
    </source>
</evidence>
<dbReference type="Proteomes" id="UP000002043">
    <property type="component" value="Chromosome"/>
</dbReference>
<dbReference type="InterPro" id="IPR005889">
    <property type="entry name" value="NtrB"/>
</dbReference>
<dbReference type="InterPro" id="IPR000515">
    <property type="entry name" value="MetI-like"/>
</dbReference>
<feature type="transmembrane region" description="Helical" evidence="10">
    <location>
        <begin position="28"/>
        <end position="45"/>
    </location>
</feature>
<keyword evidence="4" id="KW-1003">Cell membrane</keyword>
<dbReference type="FunFam" id="1.10.3720.10:FF:000003">
    <property type="entry name" value="Aliphatic sulfonate ABC transporter permease"/>
    <property type="match status" value="1"/>
</dbReference>
<dbReference type="Pfam" id="PF00528">
    <property type="entry name" value="BPD_transp_1"/>
    <property type="match status" value="1"/>
</dbReference>
<keyword evidence="3 10" id="KW-0813">Transport</keyword>
<comment type="subcellular location">
    <subcellularLocation>
        <location evidence="1">Cell inner membrane</location>
    </subcellularLocation>
    <subcellularLocation>
        <location evidence="2 10">Cell membrane</location>
        <topology evidence="2 10">Multi-pass membrane protein</topology>
    </subcellularLocation>
</comment>
<sequence length="274" mass="30830">METGRVKLSTGWSGKPMFRVVFDGLQKAFLYVLGVFTFLILWWFLSHFVVRDLPGPFTTLQTLYHLLRDPFYDNGPNDKGIGWQLLYSLKRVFLGFLIGSSVAVPLGLFLGMWNKLQTMFNPIIQTLRPVSPLAWFPIGLAIFQASHQAAVFTIAITSLWPTLINTAYGASSVPEDYRNVAKVFGFSRWTYLRYVVLPYTLPFILTGLKISMGIAWMVIVAAEMLAGGTGIGFYIWDSWNALDLRKVISALLIIGIVGLVLDSVFGKLQRRFQA</sequence>
<dbReference type="GO" id="GO:0042918">
    <property type="term" value="P:alkanesulfonate transmembrane transport"/>
    <property type="evidence" value="ECO:0007669"/>
    <property type="project" value="UniProtKB-ARBA"/>
</dbReference>
<evidence type="ECO:0000256" key="2">
    <source>
        <dbReference type="ARBA" id="ARBA00004651"/>
    </source>
</evidence>
<reference evidence="13" key="1">
    <citation type="journal article" date="2010" name="Stand. Genomic Sci.">
        <title>Complete genome sequence of Thermocrinis albus type strain (HI 11/12T).</title>
        <authorList>
            <person name="Wirth R."/>
            <person name="Sikorski J."/>
            <person name="Brambilla E."/>
            <person name="Misra M."/>
            <person name="Lapidus A."/>
            <person name="Copeland A."/>
            <person name="Nolan M."/>
            <person name="Lucas S."/>
            <person name="Chen F."/>
            <person name="Tice H."/>
            <person name="Cheng J.F."/>
            <person name="Han C."/>
            <person name="Detter J.C."/>
            <person name="Tapia R."/>
            <person name="Bruce D."/>
            <person name="Goodwin L."/>
            <person name="Pitluck S."/>
            <person name="Pati A."/>
            <person name="Anderson I."/>
            <person name="Ivanova N."/>
            <person name="Mavromatis K."/>
            <person name="Mikhailova N."/>
            <person name="Chen A."/>
            <person name="Palaniappan K."/>
            <person name="Bilek Y."/>
            <person name="Hader T."/>
            <person name="Land M."/>
            <person name="Hauser L."/>
            <person name="Chang Y.J."/>
            <person name="Jeffries C.D."/>
            <person name="Tindall B.J."/>
            <person name="Rohde M."/>
            <person name="Goker M."/>
            <person name="Bristow J."/>
            <person name="Eisen J.A."/>
            <person name="Markowitz V."/>
            <person name="Hugenholtz P."/>
            <person name="Kyrpides N.C."/>
            <person name="Klenk H.P."/>
        </authorList>
    </citation>
    <scope>NUCLEOTIDE SEQUENCE [LARGE SCALE GENOMIC DNA]</scope>
    <source>
        <strain evidence="13">DSM 14484 / JCM 11386 / HI 11/12</strain>
    </source>
</reference>
<organism evidence="12 13">
    <name type="scientific">Thermocrinis albus (strain DSM 14484 / JCM 11386 / HI 11/12)</name>
    <dbReference type="NCBI Taxonomy" id="638303"/>
    <lineage>
        <taxon>Bacteria</taxon>
        <taxon>Pseudomonadati</taxon>
        <taxon>Aquificota</taxon>
        <taxon>Aquificia</taxon>
        <taxon>Aquificales</taxon>
        <taxon>Aquificaceae</taxon>
        <taxon>Thermocrinis</taxon>
    </lineage>
</organism>
<dbReference type="InterPro" id="IPR035906">
    <property type="entry name" value="MetI-like_sf"/>
</dbReference>
<protein>
    <submittedName>
        <fullName evidence="12">Nitrate ABC transporter, inner membrane subunit</fullName>
    </submittedName>
</protein>
<dbReference type="HOGENOM" id="CLU_046113_1_1_0"/>